<keyword evidence="5" id="KW-0138">CF(0)</keyword>
<dbReference type="InterPro" id="IPR008689">
    <property type="entry name" value="ATP_synth_F0_dsu_mt"/>
</dbReference>
<dbReference type="SUPFAM" id="SSF161065">
    <property type="entry name" value="ATP synthase D chain-like"/>
    <property type="match status" value="1"/>
</dbReference>
<evidence type="ECO:0000256" key="8">
    <source>
        <dbReference type="ARBA" id="ARBA00023065"/>
    </source>
</evidence>
<dbReference type="GO" id="GO:0015078">
    <property type="term" value="F:proton transmembrane transporter activity"/>
    <property type="evidence" value="ECO:0007669"/>
    <property type="project" value="InterPro"/>
</dbReference>
<dbReference type="Pfam" id="PF05873">
    <property type="entry name" value="Mt_ATP-synt_D"/>
    <property type="match status" value="1"/>
</dbReference>
<keyword evidence="12" id="KW-0175">Coiled coil</keyword>
<organism evidence="13 14">
    <name type="scientific">Phakopsora pachyrhizi</name>
    <name type="common">Asian soybean rust disease fungus</name>
    <dbReference type="NCBI Taxonomy" id="170000"/>
    <lineage>
        <taxon>Eukaryota</taxon>
        <taxon>Fungi</taxon>
        <taxon>Dikarya</taxon>
        <taxon>Basidiomycota</taxon>
        <taxon>Pucciniomycotina</taxon>
        <taxon>Pucciniomycetes</taxon>
        <taxon>Pucciniales</taxon>
        <taxon>Phakopsoraceae</taxon>
        <taxon>Phakopsora</taxon>
    </lineage>
</organism>
<keyword evidence="9 11" id="KW-0496">Mitochondrion</keyword>
<dbReference type="AlphaFoldDB" id="A0AAV0AQ58"/>
<keyword evidence="8 11" id="KW-0406">Ion transport</keyword>
<evidence type="ECO:0000256" key="3">
    <source>
        <dbReference type="ARBA" id="ARBA00021688"/>
    </source>
</evidence>
<dbReference type="GO" id="GO:0045259">
    <property type="term" value="C:proton-transporting ATP synthase complex"/>
    <property type="evidence" value="ECO:0007669"/>
    <property type="project" value="UniProtKB-KW"/>
</dbReference>
<dbReference type="PIRSF" id="PIRSF005514">
    <property type="entry name" value="ATPase_F0_D_mt"/>
    <property type="match status" value="1"/>
</dbReference>
<comment type="function">
    <text evidence="11">Mitochondrial membrane ATP synthase (F(1)F(0) ATP synthase or Complex V) produces ATP from ADP in the presence of a proton gradient across the membrane which is generated by electron transport complexes of the respiratory chain. F-type ATPases consist of two structural domains, F(1) - containing the extramembraneous catalytic core, and F(0) - containing the membrane proton channel, linked together by a central stalk and a peripheral stalk. During catalysis, ATP synthesis in the catalytic domain of F(1) is coupled via a rotary mechanism of the central stalk subunits to proton translocation.</text>
</comment>
<evidence type="ECO:0000256" key="10">
    <source>
        <dbReference type="ARBA" id="ARBA00023136"/>
    </source>
</evidence>
<comment type="similarity">
    <text evidence="2 11">Belongs to the ATPase d subunit family.</text>
</comment>
<keyword evidence="10 11" id="KW-0472">Membrane</keyword>
<comment type="subcellular location">
    <subcellularLocation>
        <location evidence="1 11">Mitochondrion inner membrane</location>
    </subcellularLocation>
</comment>
<keyword evidence="4 11" id="KW-0813">Transport</keyword>
<evidence type="ECO:0000256" key="12">
    <source>
        <dbReference type="SAM" id="Coils"/>
    </source>
</evidence>
<dbReference type="GO" id="GO:0015986">
    <property type="term" value="P:proton motive force-driven ATP synthesis"/>
    <property type="evidence" value="ECO:0007669"/>
    <property type="project" value="UniProtKB-UniRule"/>
</dbReference>
<dbReference type="PANTHER" id="PTHR12700">
    <property type="entry name" value="ATP SYNTHASE SUBUNIT D, MITOCHONDRIAL"/>
    <property type="match status" value="1"/>
</dbReference>
<protein>
    <recommendedName>
        <fullName evidence="3 11">ATP synthase subunit d, mitochondrial</fullName>
    </recommendedName>
</protein>
<dbReference type="InterPro" id="IPR036228">
    <property type="entry name" value="ATP_synth_F0_dsu_sf_mt"/>
</dbReference>
<dbReference type="Proteomes" id="UP001153365">
    <property type="component" value="Unassembled WGS sequence"/>
</dbReference>
<evidence type="ECO:0000256" key="5">
    <source>
        <dbReference type="ARBA" id="ARBA00022547"/>
    </source>
</evidence>
<dbReference type="GO" id="GO:0005743">
    <property type="term" value="C:mitochondrial inner membrane"/>
    <property type="evidence" value="ECO:0007669"/>
    <property type="project" value="UniProtKB-SubCell"/>
</dbReference>
<dbReference type="Gene3D" id="6.10.280.70">
    <property type="match status" value="1"/>
</dbReference>
<sequence length="172" mass="18946">MAAKGAAVDFARVATALNLPQSTLQSLGAFRSRHSAAKAALGSLKSQKQDIDFNHYRSILKKNPEVVDRLEKVWNEFRATEYDVGAQIKAIETFESRAVSAATEASQKIEEELAALNETLQNIEGARPFDQITLSDIDKAEPRIAKTVETMLKKGKWTVDGYSEKFGNLAAM</sequence>
<gene>
    <name evidence="13" type="ORF">PPACK8108_LOCUS5062</name>
</gene>
<dbReference type="EMBL" id="CALTRL010000977">
    <property type="protein sequence ID" value="CAH7670365.1"/>
    <property type="molecule type" value="Genomic_DNA"/>
</dbReference>
<evidence type="ECO:0000256" key="11">
    <source>
        <dbReference type="PIRNR" id="PIRNR005514"/>
    </source>
</evidence>
<comment type="caution">
    <text evidence="13">The sequence shown here is derived from an EMBL/GenBank/DDBJ whole genome shotgun (WGS) entry which is preliminary data.</text>
</comment>
<accession>A0AAV0AQ58</accession>
<evidence type="ECO:0000256" key="6">
    <source>
        <dbReference type="ARBA" id="ARBA00022781"/>
    </source>
</evidence>
<evidence type="ECO:0000313" key="14">
    <source>
        <dbReference type="Proteomes" id="UP001153365"/>
    </source>
</evidence>
<evidence type="ECO:0000313" key="13">
    <source>
        <dbReference type="EMBL" id="CAH7670365.1"/>
    </source>
</evidence>
<feature type="coiled-coil region" evidence="12">
    <location>
        <begin position="99"/>
        <end position="126"/>
    </location>
</feature>
<keyword evidence="6 11" id="KW-0375">Hydrogen ion transport</keyword>
<evidence type="ECO:0000256" key="4">
    <source>
        <dbReference type="ARBA" id="ARBA00022448"/>
    </source>
</evidence>
<evidence type="ECO:0000256" key="1">
    <source>
        <dbReference type="ARBA" id="ARBA00004273"/>
    </source>
</evidence>
<keyword evidence="14" id="KW-1185">Reference proteome</keyword>
<keyword evidence="7 11" id="KW-0999">Mitochondrion inner membrane</keyword>
<reference evidence="13" key="1">
    <citation type="submission" date="2022-06" db="EMBL/GenBank/DDBJ databases">
        <authorList>
            <consortium name="SYNGENTA / RWTH Aachen University"/>
        </authorList>
    </citation>
    <scope>NUCLEOTIDE SEQUENCE</scope>
</reference>
<evidence type="ECO:0000256" key="9">
    <source>
        <dbReference type="ARBA" id="ARBA00023128"/>
    </source>
</evidence>
<proteinExistence type="inferred from homology"/>
<evidence type="ECO:0000256" key="7">
    <source>
        <dbReference type="ARBA" id="ARBA00022792"/>
    </source>
</evidence>
<name>A0AAV0AQ58_PHAPC</name>
<evidence type="ECO:0000256" key="2">
    <source>
        <dbReference type="ARBA" id="ARBA00006842"/>
    </source>
</evidence>